<protein>
    <submittedName>
        <fullName evidence="1">Uncharacterized protein</fullName>
    </submittedName>
</protein>
<sequence>MTFPKFSTVCAGIGIAVFFLFSLSSGSAHIDEEAENTVRSVPATDMLPL</sequence>
<organism evidence="1 2">
    <name type="scientific">Candidatus Electrothrix marina</name>
    <dbReference type="NCBI Taxonomy" id="1859130"/>
    <lineage>
        <taxon>Bacteria</taxon>
        <taxon>Pseudomonadati</taxon>
        <taxon>Thermodesulfobacteriota</taxon>
        <taxon>Desulfobulbia</taxon>
        <taxon>Desulfobulbales</taxon>
        <taxon>Desulfobulbaceae</taxon>
        <taxon>Candidatus Electrothrix</taxon>
    </lineage>
</organism>
<dbReference type="Proteomes" id="UP000286862">
    <property type="component" value="Unassembled WGS sequence"/>
</dbReference>
<evidence type="ECO:0000313" key="2">
    <source>
        <dbReference type="Proteomes" id="UP000286862"/>
    </source>
</evidence>
<dbReference type="AlphaFoldDB" id="A0A444IYJ0"/>
<reference evidence="1 2" key="1">
    <citation type="submission" date="2017-01" db="EMBL/GenBank/DDBJ databases">
        <title>The cable genome- insights into the physiology and evolution of filamentous bacteria capable of sulfide oxidation via long distance electron transfer.</title>
        <authorList>
            <person name="Schreiber L."/>
            <person name="Bjerg J.T."/>
            <person name="Boggild A."/>
            <person name="Van De Vossenberg J."/>
            <person name="Meysman F."/>
            <person name="Nielsen L.P."/>
            <person name="Schramm A."/>
            <person name="Kjeldsen K.U."/>
        </authorList>
    </citation>
    <scope>NUCLEOTIDE SEQUENCE [LARGE SCALE GENOMIC DNA]</scope>
    <source>
        <strain evidence="1">A2</strain>
    </source>
</reference>
<gene>
    <name evidence="1" type="ORF">VT99_12581</name>
</gene>
<evidence type="ECO:0000313" key="1">
    <source>
        <dbReference type="EMBL" id="RWX45705.1"/>
    </source>
</evidence>
<feature type="non-terminal residue" evidence="1">
    <location>
        <position position="49"/>
    </location>
</feature>
<name>A0A444IYJ0_9BACT</name>
<dbReference type="EMBL" id="MTKQ01000258">
    <property type="protein sequence ID" value="RWX45705.1"/>
    <property type="molecule type" value="Genomic_DNA"/>
</dbReference>
<comment type="caution">
    <text evidence="1">The sequence shown here is derived from an EMBL/GenBank/DDBJ whole genome shotgun (WGS) entry which is preliminary data.</text>
</comment>
<accession>A0A444IYJ0</accession>
<proteinExistence type="predicted"/>